<dbReference type="GO" id="GO:0047555">
    <property type="term" value="F:3',5'-cyclic-GMP phosphodiesterase activity"/>
    <property type="evidence" value="ECO:0007669"/>
    <property type="project" value="TreeGrafter"/>
</dbReference>
<dbReference type="InterPro" id="IPR036866">
    <property type="entry name" value="RibonucZ/Hydroxyglut_hydro"/>
</dbReference>
<dbReference type="KEGG" id="mbd:MEBOL_000436"/>
<protein>
    <recommendedName>
        <fullName evidence="1">Metallo-beta-lactamase domain-containing protein</fullName>
    </recommendedName>
</protein>
<dbReference type="AlphaFoldDB" id="A0A250I763"/>
<dbReference type="SUPFAM" id="SSF56281">
    <property type="entry name" value="Metallo-hydrolase/oxidoreductase"/>
    <property type="match status" value="1"/>
</dbReference>
<reference evidence="2 3" key="1">
    <citation type="submission" date="2017-06" db="EMBL/GenBank/DDBJ databases">
        <authorList>
            <person name="Kim H.J."/>
            <person name="Triplett B.A."/>
        </authorList>
    </citation>
    <scope>NUCLEOTIDE SEQUENCE [LARGE SCALE GENOMIC DNA]</scope>
    <source>
        <strain evidence="2 3">DSM 14713</strain>
    </source>
</reference>
<dbReference type="PRINTS" id="PR00388">
    <property type="entry name" value="PDIESTERASE2"/>
</dbReference>
<dbReference type="SMART" id="SM00849">
    <property type="entry name" value="Lactamase_B"/>
    <property type="match status" value="1"/>
</dbReference>
<keyword evidence="3" id="KW-1185">Reference proteome</keyword>
<dbReference type="PANTHER" id="PTHR28283:SF1">
    <property type="entry name" value="3',5'-CYCLIC-NUCLEOTIDE PHOSPHODIESTERASE 1"/>
    <property type="match status" value="1"/>
</dbReference>
<dbReference type="GO" id="GO:0004115">
    <property type="term" value="F:3',5'-cyclic-AMP phosphodiesterase activity"/>
    <property type="evidence" value="ECO:0007669"/>
    <property type="project" value="InterPro"/>
</dbReference>
<name>A0A250I763_9BACT</name>
<dbReference type="CDD" id="cd07735">
    <property type="entry name" value="class_II_PDE_MBL-fold"/>
    <property type="match status" value="1"/>
</dbReference>
<evidence type="ECO:0000313" key="2">
    <source>
        <dbReference type="EMBL" id="ATB27001.1"/>
    </source>
</evidence>
<dbReference type="PANTHER" id="PTHR28283">
    <property type="entry name" value="3',5'-CYCLIC-NUCLEOTIDE PHOSPHODIESTERASE 1"/>
    <property type="match status" value="1"/>
</dbReference>
<dbReference type="OrthoDB" id="9803916at2"/>
<dbReference type="InterPro" id="IPR001279">
    <property type="entry name" value="Metallo-B-lactamas"/>
</dbReference>
<dbReference type="GO" id="GO:1902660">
    <property type="term" value="P:negative regulation of glucose mediated signaling pathway"/>
    <property type="evidence" value="ECO:0007669"/>
    <property type="project" value="TreeGrafter"/>
</dbReference>
<dbReference type="Proteomes" id="UP000217289">
    <property type="component" value="Chromosome"/>
</dbReference>
<dbReference type="Pfam" id="PF12706">
    <property type="entry name" value="Lactamase_B_2"/>
    <property type="match status" value="1"/>
</dbReference>
<dbReference type="EMBL" id="CP022163">
    <property type="protein sequence ID" value="ATB27001.1"/>
    <property type="molecule type" value="Genomic_DNA"/>
</dbReference>
<dbReference type="InterPro" id="IPR000396">
    <property type="entry name" value="Pdiesterase2"/>
</dbReference>
<dbReference type="GO" id="GO:0006198">
    <property type="term" value="P:cAMP catabolic process"/>
    <property type="evidence" value="ECO:0007669"/>
    <property type="project" value="InterPro"/>
</dbReference>
<dbReference type="RefSeq" id="WP_095975863.1">
    <property type="nucleotide sequence ID" value="NZ_CP022163.1"/>
</dbReference>
<organism evidence="2 3">
    <name type="scientific">Melittangium boletus DSM 14713</name>
    <dbReference type="NCBI Taxonomy" id="1294270"/>
    <lineage>
        <taxon>Bacteria</taxon>
        <taxon>Pseudomonadati</taxon>
        <taxon>Myxococcota</taxon>
        <taxon>Myxococcia</taxon>
        <taxon>Myxococcales</taxon>
        <taxon>Cystobacterineae</taxon>
        <taxon>Archangiaceae</taxon>
        <taxon>Melittangium</taxon>
    </lineage>
</organism>
<gene>
    <name evidence="2" type="ORF">MEBOL_000436</name>
</gene>
<evidence type="ECO:0000313" key="3">
    <source>
        <dbReference type="Proteomes" id="UP000217289"/>
    </source>
</evidence>
<dbReference type="Gene3D" id="3.60.15.10">
    <property type="entry name" value="Ribonuclease Z/Hydroxyacylglutathione hydrolase-like"/>
    <property type="match status" value="1"/>
</dbReference>
<accession>A0A250I763</accession>
<feature type="domain" description="Metallo-beta-lactamase" evidence="1">
    <location>
        <begin position="17"/>
        <end position="198"/>
    </location>
</feature>
<evidence type="ECO:0000259" key="1">
    <source>
        <dbReference type="SMART" id="SM00849"/>
    </source>
</evidence>
<sequence length="252" mass="27969">MKLQILGCHGGELPACRTTCFLVDDVLALDAGALTSTLSLEQLCQVDDIIVGHSHFDHVKDLPLMADLIIGRRDKPVTIHASRECARALRENMFNNALWPDFTRIPTRKEPVLRIKAFRAGSTFQVGPYTVQSVPVHHPVESCGFVITRGRSSLAMSGDTGPTDKLWKVLNQTPTLKALLIETSFPNALQQLADVSGHLTPRTLQSELEKFERDEGTSVLLYHLKPAFVQQVKKEVANMPVEVLELGDTFEF</sequence>
<proteinExistence type="predicted"/>